<dbReference type="STRING" id="155417.A0A4Q4T923"/>
<gene>
    <name evidence="2" type="ORF">DL764_005515</name>
</gene>
<reference evidence="2 3" key="1">
    <citation type="submission" date="2018-06" db="EMBL/GenBank/DDBJ databases">
        <title>Complete Genomes of Monosporascus.</title>
        <authorList>
            <person name="Robinson A.J."/>
            <person name="Natvig D.O."/>
        </authorList>
    </citation>
    <scope>NUCLEOTIDE SEQUENCE [LARGE SCALE GENOMIC DNA]</scope>
    <source>
        <strain evidence="2 3">CBS 110550</strain>
    </source>
</reference>
<dbReference type="GO" id="GO:0003824">
    <property type="term" value="F:catalytic activity"/>
    <property type="evidence" value="ECO:0007669"/>
    <property type="project" value="InterPro"/>
</dbReference>
<accession>A0A4Q4T923</accession>
<dbReference type="Gene3D" id="3.40.140.10">
    <property type="entry name" value="Cytidine Deaminase, domain 2"/>
    <property type="match status" value="1"/>
</dbReference>
<dbReference type="InterPro" id="IPR016193">
    <property type="entry name" value="Cytidine_deaminase-like"/>
</dbReference>
<evidence type="ECO:0000313" key="3">
    <source>
        <dbReference type="Proteomes" id="UP000293360"/>
    </source>
</evidence>
<protein>
    <recommendedName>
        <fullName evidence="4">CMP/dCMP-type deaminase domain-containing protein</fullName>
    </recommendedName>
</protein>
<dbReference type="EMBL" id="QJNU01000293">
    <property type="protein sequence ID" value="RYP02938.1"/>
    <property type="molecule type" value="Genomic_DNA"/>
</dbReference>
<evidence type="ECO:0000256" key="1">
    <source>
        <dbReference type="SAM" id="MobiDB-lite"/>
    </source>
</evidence>
<feature type="compositionally biased region" description="Basic residues" evidence="1">
    <location>
        <begin position="170"/>
        <end position="188"/>
    </location>
</feature>
<dbReference type="Proteomes" id="UP000293360">
    <property type="component" value="Unassembled WGS sequence"/>
</dbReference>
<dbReference type="GO" id="GO:0006139">
    <property type="term" value="P:nucleobase-containing compound metabolic process"/>
    <property type="evidence" value="ECO:0007669"/>
    <property type="project" value="UniProtKB-ARBA"/>
</dbReference>
<evidence type="ECO:0000313" key="2">
    <source>
        <dbReference type="EMBL" id="RYP02938.1"/>
    </source>
</evidence>
<evidence type="ECO:0008006" key="4">
    <source>
        <dbReference type="Google" id="ProtNLM"/>
    </source>
</evidence>
<feature type="compositionally biased region" description="Low complexity" evidence="1">
    <location>
        <begin position="207"/>
        <end position="221"/>
    </location>
</feature>
<keyword evidence="3" id="KW-1185">Reference proteome</keyword>
<name>A0A4Q4T923_9PEZI</name>
<feature type="compositionally biased region" description="Polar residues" evidence="1">
    <location>
        <begin position="160"/>
        <end position="169"/>
    </location>
</feature>
<comment type="caution">
    <text evidence="2">The sequence shown here is derived from an EMBL/GenBank/DDBJ whole genome shotgun (WGS) entry which is preliminary data.</text>
</comment>
<dbReference type="SUPFAM" id="SSF53927">
    <property type="entry name" value="Cytidine deaminase-like"/>
    <property type="match status" value="1"/>
</dbReference>
<feature type="region of interest" description="Disordered" evidence="1">
    <location>
        <begin position="157"/>
        <end position="274"/>
    </location>
</feature>
<organism evidence="2 3">
    <name type="scientific">Monosporascus ibericus</name>
    <dbReference type="NCBI Taxonomy" id="155417"/>
    <lineage>
        <taxon>Eukaryota</taxon>
        <taxon>Fungi</taxon>
        <taxon>Dikarya</taxon>
        <taxon>Ascomycota</taxon>
        <taxon>Pezizomycotina</taxon>
        <taxon>Sordariomycetes</taxon>
        <taxon>Xylariomycetidae</taxon>
        <taxon>Xylariales</taxon>
        <taxon>Xylariales incertae sedis</taxon>
        <taxon>Monosporascus</taxon>
    </lineage>
</organism>
<dbReference type="OrthoDB" id="9972196at2759"/>
<proteinExistence type="predicted"/>
<dbReference type="AlphaFoldDB" id="A0A4Q4T923"/>
<sequence>MKTDNYLNLCLEQAELSPLGHRHGCIVVKGGKVIGKGFNDYRPGFDGGALKTGVLPSKSFPLDKQELKSKTKKDFKHFEAVFTGARPGRPVLSMHSEMMAINSALSSSSTLAATCGGIYSPRTRSPSTSRLPCHKPYNNVPAGLRPAGGVLNLAHADAPGQQQASQHQNLHYHHPHQKKKGKQKHPGHQQKENPRHKYSNASYNPAKSKTSQSKVSKSSQVDGGSTYAPKGSSDSETADDVIQHRRENRHGGITSTVKVSSKGAPSHRVHRSAEPSLVQHCLDDRMKNPRLIGADIYIARLGPPIRKLEKHERKSGEVALRQETNPEVDTCISPTLSATSTTSNGSLHEELRCKDHKSTGPKTSPTIHPVFERPQVRDSRPCYRCVSYMHSAGVRRCFWTNHEGQWESAKVRDLFDQLTGAGSCDGKGGGGGDGPGSVFITKHEILMLRRLAGVHDP</sequence>